<evidence type="ECO:0000256" key="1">
    <source>
        <dbReference type="ARBA" id="ARBA00022679"/>
    </source>
</evidence>
<evidence type="ECO:0000313" key="5">
    <source>
        <dbReference type="Proteomes" id="UP000019364"/>
    </source>
</evidence>
<comment type="caution">
    <text evidence="4">The sequence shown here is derived from an EMBL/GenBank/DDBJ whole genome shotgun (WGS) entry which is preliminary data.</text>
</comment>
<protein>
    <submittedName>
        <fullName evidence="4">1-acyl-sn-glycerol-3-phosphate acyltransferase</fullName>
    </submittedName>
</protein>
<dbReference type="CDD" id="cd07989">
    <property type="entry name" value="LPLAT_AGPAT-like"/>
    <property type="match status" value="1"/>
</dbReference>
<evidence type="ECO:0000313" key="4">
    <source>
        <dbReference type="EMBL" id="GAF09035.1"/>
    </source>
</evidence>
<dbReference type="GO" id="GO:0003841">
    <property type="term" value="F:1-acylglycerol-3-phosphate O-acyltransferase activity"/>
    <property type="evidence" value="ECO:0007669"/>
    <property type="project" value="TreeGrafter"/>
</dbReference>
<dbReference type="EMBL" id="BAVZ01000009">
    <property type="protein sequence ID" value="GAF09035.1"/>
    <property type="molecule type" value="Genomic_DNA"/>
</dbReference>
<gene>
    <name evidence="4" type="ORF">JCM16418_3152</name>
</gene>
<feature type="domain" description="Phospholipid/glycerol acyltransferase" evidence="3">
    <location>
        <begin position="34"/>
        <end position="144"/>
    </location>
</feature>
<dbReference type="InterPro" id="IPR002123">
    <property type="entry name" value="Plipid/glycerol_acylTrfase"/>
</dbReference>
<evidence type="ECO:0000256" key="2">
    <source>
        <dbReference type="ARBA" id="ARBA00023315"/>
    </source>
</evidence>
<keyword evidence="2 4" id="KW-0012">Acyltransferase</keyword>
<dbReference type="Pfam" id="PF01553">
    <property type="entry name" value="Acyltransferase"/>
    <property type="match status" value="1"/>
</dbReference>
<reference evidence="4 5" key="1">
    <citation type="journal article" date="2014" name="Genome Announc.">
        <title>Draft Genome Sequence of Paenibacillus pini JCM 16418T, Isolated from the Rhizosphere of Pine Tree.</title>
        <authorList>
            <person name="Yuki M."/>
            <person name="Oshima K."/>
            <person name="Suda W."/>
            <person name="Oshida Y."/>
            <person name="Kitamura K."/>
            <person name="Iida Y."/>
            <person name="Hattori M."/>
            <person name="Ohkuma M."/>
        </authorList>
    </citation>
    <scope>NUCLEOTIDE SEQUENCE [LARGE SCALE GENOMIC DNA]</scope>
    <source>
        <strain evidence="4 5">JCM 16418</strain>
    </source>
</reference>
<dbReference type="eggNOG" id="COG0204">
    <property type="taxonomic scope" value="Bacteria"/>
</dbReference>
<dbReference type="SUPFAM" id="SSF69593">
    <property type="entry name" value="Glycerol-3-phosphate (1)-acyltransferase"/>
    <property type="match status" value="1"/>
</dbReference>
<dbReference type="SMART" id="SM00563">
    <property type="entry name" value="PlsC"/>
    <property type="match status" value="1"/>
</dbReference>
<dbReference type="RefSeq" id="WP_036650047.1">
    <property type="nucleotide sequence ID" value="NZ_BAVZ01000009.1"/>
</dbReference>
<organism evidence="4 5">
    <name type="scientific">Paenibacillus pini JCM 16418</name>
    <dbReference type="NCBI Taxonomy" id="1236976"/>
    <lineage>
        <taxon>Bacteria</taxon>
        <taxon>Bacillati</taxon>
        <taxon>Bacillota</taxon>
        <taxon>Bacilli</taxon>
        <taxon>Bacillales</taxon>
        <taxon>Paenibacillaceae</taxon>
        <taxon>Paenibacillus</taxon>
    </lineage>
</organism>
<dbReference type="AlphaFoldDB" id="W7YDM2"/>
<dbReference type="GO" id="GO:0006654">
    <property type="term" value="P:phosphatidic acid biosynthetic process"/>
    <property type="evidence" value="ECO:0007669"/>
    <property type="project" value="TreeGrafter"/>
</dbReference>
<sequence>MIYVFCRAVLRFIFAILYRLETVGKEHVPQEGGVLLCSNHISLLDPITVGIPVNRKVNYMAKEELFRVPGFGWLITQLGAFPVKRGGVSKESIRTSLTILRNGGMMGIFPEGTRNSSEGTAKKGAASFALRSNAVVIPAAIIGNYKFMRKVKVIYGAPVDLSAFLDGGSAELELATETIMSRINEMKQTGKPTLN</sequence>
<evidence type="ECO:0000259" key="3">
    <source>
        <dbReference type="SMART" id="SM00563"/>
    </source>
</evidence>
<dbReference type="Proteomes" id="UP000019364">
    <property type="component" value="Unassembled WGS sequence"/>
</dbReference>
<accession>W7YDM2</accession>
<dbReference type="STRING" id="1236976.JCM16418_3152"/>
<keyword evidence="5" id="KW-1185">Reference proteome</keyword>
<proteinExistence type="predicted"/>
<dbReference type="PANTHER" id="PTHR10434">
    <property type="entry name" value="1-ACYL-SN-GLYCEROL-3-PHOSPHATE ACYLTRANSFERASE"/>
    <property type="match status" value="1"/>
</dbReference>
<name>W7YDM2_9BACL</name>
<keyword evidence="1 4" id="KW-0808">Transferase</keyword>
<dbReference type="PANTHER" id="PTHR10434:SF11">
    <property type="entry name" value="1-ACYL-SN-GLYCEROL-3-PHOSPHATE ACYLTRANSFERASE"/>
    <property type="match status" value="1"/>
</dbReference>
<dbReference type="OrthoDB" id="9803035at2"/>